<dbReference type="OrthoDB" id="8945223at2"/>
<evidence type="ECO:0000256" key="1">
    <source>
        <dbReference type="SAM" id="MobiDB-lite"/>
    </source>
</evidence>
<dbReference type="AlphaFoldDB" id="A0A5E5BMJ6"/>
<dbReference type="RefSeq" id="WP_150558235.1">
    <property type="nucleotide sequence ID" value="NZ_CABPST010000001.1"/>
</dbReference>
<gene>
    <name evidence="2" type="ORF">PBR20603_00848</name>
</gene>
<name>A0A5E5BMJ6_9BURK</name>
<accession>A0A5E5BMJ6</accession>
<proteinExistence type="predicted"/>
<feature type="compositionally biased region" description="Polar residues" evidence="1">
    <location>
        <begin position="60"/>
        <end position="72"/>
    </location>
</feature>
<evidence type="ECO:0000313" key="3">
    <source>
        <dbReference type="Proteomes" id="UP000382040"/>
    </source>
</evidence>
<organism evidence="2 3">
    <name type="scientific">Pandoraea bronchicola</name>
    <dbReference type="NCBI Taxonomy" id="2508287"/>
    <lineage>
        <taxon>Bacteria</taxon>
        <taxon>Pseudomonadati</taxon>
        <taxon>Pseudomonadota</taxon>
        <taxon>Betaproteobacteria</taxon>
        <taxon>Burkholderiales</taxon>
        <taxon>Burkholderiaceae</taxon>
        <taxon>Pandoraea</taxon>
    </lineage>
</organism>
<reference evidence="2 3" key="1">
    <citation type="submission" date="2019-08" db="EMBL/GenBank/DDBJ databases">
        <authorList>
            <person name="Peeters C."/>
        </authorList>
    </citation>
    <scope>NUCLEOTIDE SEQUENCE [LARGE SCALE GENOMIC DNA]</scope>
    <source>
        <strain evidence="2 3">LMG 20603</strain>
    </source>
</reference>
<dbReference type="EMBL" id="CABPST010000001">
    <property type="protein sequence ID" value="VVE86924.1"/>
    <property type="molecule type" value="Genomic_DNA"/>
</dbReference>
<dbReference type="Proteomes" id="UP000382040">
    <property type="component" value="Unassembled WGS sequence"/>
</dbReference>
<sequence length="103" mass="10811">MLPTNNAFFAPAANPGQHYLDLAATGRINDTITDVENGLSELLRMQNAALARIDHLIAQSGTQPATRASSADNPPPQHGGGSLSKDMTRCQPCPNAETVTTAL</sequence>
<keyword evidence="3" id="KW-1185">Reference proteome</keyword>
<evidence type="ECO:0000313" key="2">
    <source>
        <dbReference type="EMBL" id="VVE86924.1"/>
    </source>
</evidence>
<feature type="region of interest" description="Disordered" evidence="1">
    <location>
        <begin position="60"/>
        <end position="103"/>
    </location>
</feature>
<protein>
    <submittedName>
        <fullName evidence="2">Uncharacterized protein</fullName>
    </submittedName>
</protein>